<dbReference type="InterPro" id="IPR002172">
    <property type="entry name" value="LDrepeatLR_classA_rpt"/>
</dbReference>
<sequence length="235" mass="26110">MYSITVLLAFLCCLSLCQATTYPSTYYMNGNCGKSIFVNGDALIKIYTNSYGSGACTINLYSVHGANLVASFYSYYMPSSYNVHPCQREFIQLGTPGNINMLGNGGYCLSYKPVKQYALQNNGIFTYYTSSTFNLAPSIQLLVSEVYPKNTTGYCQYGRFDCLSQNTCIDESLTCNGYNDCSNGRDEYEGCGFTFTVGAIGGLAAGVFFFFVFVVILSVVCYRRRRVRIGYVQYN</sequence>
<organism evidence="5 6">
    <name type="scientific">Biomphalaria pfeifferi</name>
    <name type="common">Bloodfluke planorb</name>
    <name type="synonym">Freshwater snail</name>
    <dbReference type="NCBI Taxonomy" id="112525"/>
    <lineage>
        <taxon>Eukaryota</taxon>
        <taxon>Metazoa</taxon>
        <taxon>Spiralia</taxon>
        <taxon>Lophotrochozoa</taxon>
        <taxon>Mollusca</taxon>
        <taxon>Gastropoda</taxon>
        <taxon>Heterobranchia</taxon>
        <taxon>Euthyneura</taxon>
        <taxon>Panpulmonata</taxon>
        <taxon>Hygrophila</taxon>
        <taxon>Lymnaeoidea</taxon>
        <taxon>Planorbidae</taxon>
        <taxon>Biomphalaria</taxon>
    </lineage>
</organism>
<feature type="transmembrane region" description="Helical" evidence="3">
    <location>
        <begin position="195"/>
        <end position="222"/>
    </location>
</feature>
<dbReference type="SMART" id="SM00192">
    <property type="entry name" value="LDLa"/>
    <property type="match status" value="1"/>
</dbReference>
<keyword evidence="3" id="KW-1133">Transmembrane helix</keyword>
<accession>A0AAD8FFM3</accession>
<dbReference type="InterPro" id="IPR036055">
    <property type="entry name" value="LDL_receptor-like_sf"/>
</dbReference>
<dbReference type="PROSITE" id="PS50068">
    <property type="entry name" value="LDLRA_2"/>
    <property type="match status" value="1"/>
</dbReference>
<dbReference type="SUPFAM" id="SSF57424">
    <property type="entry name" value="LDL receptor-like module"/>
    <property type="match status" value="1"/>
</dbReference>
<proteinExistence type="predicted"/>
<gene>
    <name evidence="5" type="ORF">Bpfe_007423</name>
</gene>
<evidence type="ECO:0000256" key="2">
    <source>
        <dbReference type="PROSITE-ProRule" id="PRU00124"/>
    </source>
</evidence>
<feature type="signal peptide" evidence="4">
    <location>
        <begin position="1"/>
        <end position="19"/>
    </location>
</feature>
<dbReference type="CDD" id="cd00112">
    <property type="entry name" value="LDLa"/>
    <property type="match status" value="1"/>
</dbReference>
<reference evidence="5" key="2">
    <citation type="submission" date="2023-04" db="EMBL/GenBank/DDBJ databases">
        <authorList>
            <person name="Bu L."/>
            <person name="Lu L."/>
            <person name="Laidemitt M.R."/>
            <person name="Zhang S.M."/>
            <person name="Mutuku M."/>
            <person name="Mkoji G."/>
            <person name="Steinauer M."/>
            <person name="Loker E.S."/>
        </authorList>
    </citation>
    <scope>NUCLEOTIDE SEQUENCE</scope>
    <source>
        <strain evidence="5">KasaAsao</strain>
        <tissue evidence="5">Whole Snail</tissue>
    </source>
</reference>
<evidence type="ECO:0000256" key="3">
    <source>
        <dbReference type="SAM" id="Phobius"/>
    </source>
</evidence>
<feature type="chain" id="PRO_5041935361" evidence="4">
    <location>
        <begin position="20"/>
        <end position="235"/>
    </location>
</feature>
<evidence type="ECO:0000256" key="4">
    <source>
        <dbReference type="SAM" id="SignalP"/>
    </source>
</evidence>
<dbReference type="Proteomes" id="UP001233172">
    <property type="component" value="Unassembled WGS sequence"/>
</dbReference>
<name>A0AAD8FFM3_BIOPF</name>
<keyword evidence="3" id="KW-0812">Transmembrane</keyword>
<evidence type="ECO:0000313" key="5">
    <source>
        <dbReference type="EMBL" id="KAK0063227.1"/>
    </source>
</evidence>
<dbReference type="EMBL" id="JASAOG010000022">
    <property type="protein sequence ID" value="KAK0063227.1"/>
    <property type="molecule type" value="Genomic_DNA"/>
</dbReference>
<keyword evidence="6" id="KW-1185">Reference proteome</keyword>
<reference evidence="5" key="1">
    <citation type="journal article" date="2023" name="PLoS Negl. Trop. Dis.">
        <title>A genome sequence for Biomphalaria pfeifferi, the major vector snail for the human-infecting parasite Schistosoma mansoni.</title>
        <authorList>
            <person name="Bu L."/>
            <person name="Lu L."/>
            <person name="Laidemitt M.R."/>
            <person name="Zhang S.M."/>
            <person name="Mutuku M."/>
            <person name="Mkoji G."/>
            <person name="Steinauer M."/>
            <person name="Loker E.S."/>
        </authorList>
    </citation>
    <scope>NUCLEOTIDE SEQUENCE</scope>
    <source>
        <strain evidence="5">KasaAsao</strain>
    </source>
</reference>
<dbReference type="Pfam" id="PF00057">
    <property type="entry name" value="Ldl_recept_a"/>
    <property type="match status" value="1"/>
</dbReference>
<comment type="caution">
    <text evidence="2">Lacks conserved residue(s) required for the propagation of feature annotation.</text>
</comment>
<dbReference type="Gene3D" id="2.40.128.620">
    <property type="match status" value="1"/>
</dbReference>
<evidence type="ECO:0000256" key="1">
    <source>
        <dbReference type="ARBA" id="ARBA00023157"/>
    </source>
</evidence>
<comment type="caution">
    <text evidence="5">The sequence shown here is derived from an EMBL/GenBank/DDBJ whole genome shotgun (WGS) entry which is preliminary data.</text>
</comment>
<keyword evidence="3" id="KW-0472">Membrane</keyword>
<keyword evidence="4" id="KW-0732">Signal</keyword>
<keyword evidence="1" id="KW-1015">Disulfide bond</keyword>
<evidence type="ECO:0000313" key="6">
    <source>
        <dbReference type="Proteomes" id="UP001233172"/>
    </source>
</evidence>
<dbReference type="AlphaFoldDB" id="A0AAD8FFM3"/>
<protein>
    <submittedName>
        <fullName evidence="5">Membrane frizzled-related protein</fullName>
    </submittedName>
</protein>